<sequence length="235" mass="26133">MYSCTFIATAAGLPFLNPYKNYNADFRHGVHFAVAGATALPAEALAENNITSEITNSSLNVQLDWMSAHFNSICDTGIGKSIEEVKSLVPSIVQAIQNAARSNDSTAYDENKCLKDLNELSKFYNEQLQQAIAGLNKEFKNAVITYGDYYNAFEWLLENADYLGFDSSTVQIACCGIGGDYNFNLTRPWGTPGVPVCQDPNKFVSWDGIHFTQEAYERMSEWIMDDLLPKLQCSL</sequence>
<keyword evidence="2" id="KW-1185">Reference proteome</keyword>
<accession>A0ACB7Y1L3</accession>
<evidence type="ECO:0000313" key="1">
    <source>
        <dbReference type="EMBL" id="KAH7847064.1"/>
    </source>
</evidence>
<reference evidence="1 2" key="1">
    <citation type="journal article" date="2021" name="Hortic Res">
        <title>High-quality reference genome and annotation aids understanding of berry development for evergreen blueberry (Vaccinium darrowii).</title>
        <authorList>
            <person name="Yu J."/>
            <person name="Hulse-Kemp A.M."/>
            <person name="Babiker E."/>
            <person name="Staton M."/>
        </authorList>
    </citation>
    <scope>NUCLEOTIDE SEQUENCE [LARGE SCALE GENOMIC DNA]</scope>
    <source>
        <strain evidence="2">cv. NJ 8807/NJ 8810</strain>
        <tissue evidence="1">Young leaf</tissue>
    </source>
</reference>
<protein>
    <submittedName>
        <fullName evidence="1">Uncharacterized protein</fullName>
    </submittedName>
</protein>
<name>A0ACB7Y1L3_9ERIC</name>
<gene>
    <name evidence="1" type="ORF">Vadar_021466</name>
</gene>
<comment type="caution">
    <text evidence="1">The sequence shown here is derived from an EMBL/GenBank/DDBJ whole genome shotgun (WGS) entry which is preliminary data.</text>
</comment>
<organism evidence="1 2">
    <name type="scientific">Vaccinium darrowii</name>
    <dbReference type="NCBI Taxonomy" id="229202"/>
    <lineage>
        <taxon>Eukaryota</taxon>
        <taxon>Viridiplantae</taxon>
        <taxon>Streptophyta</taxon>
        <taxon>Embryophyta</taxon>
        <taxon>Tracheophyta</taxon>
        <taxon>Spermatophyta</taxon>
        <taxon>Magnoliopsida</taxon>
        <taxon>eudicotyledons</taxon>
        <taxon>Gunneridae</taxon>
        <taxon>Pentapetalae</taxon>
        <taxon>asterids</taxon>
        <taxon>Ericales</taxon>
        <taxon>Ericaceae</taxon>
        <taxon>Vaccinioideae</taxon>
        <taxon>Vaccinieae</taxon>
        <taxon>Vaccinium</taxon>
    </lineage>
</organism>
<dbReference type="Proteomes" id="UP000828048">
    <property type="component" value="Chromosome 5"/>
</dbReference>
<proteinExistence type="predicted"/>
<evidence type="ECO:0000313" key="2">
    <source>
        <dbReference type="Proteomes" id="UP000828048"/>
    </source>
</evidence>
<dbReference type="EMBL" id="CM037155">
    <property type="protein sequence ID" value="KAH7847064.1"/>
    <property type="molecule type" value="Genomic_DNA"/>
</dbReference>